<name>A0A1E3R053_9ASCO</name>
<protein>
    <submittedName>
        <fullName evidence="1">Uncharacterized protein</fullName>
    </submittedName>
</protein>
<evidence type="ECO:0000313" key="1">
    <source>
        <dbReference type="EMBL" id="ODQ83235.1"/>
    </source>
</evidence>
<dbReference type="GeneID" id="30150619"/>
<evidence type="ECO:0000313" key="2">
    <source>
        <dbReference type="Proteomes" id="UP000094336"/>
    </source>
</evidence>
<dbReference type="AlphaFoldDB" id="A0A1E3R053"/>
<keyword evidence="2" id="KW-1185">Reference proteome</keyword>
<dbReference type="RefSeq" id="XP_018988563.1">
    <property type="nucleotide sequence ID" value="XM_019132766.1"/>
</dbReference>
<accession>A0A1E3R053</accession>
<dbReference type="EMBL" id="KV454426">
    <property type="protein sequence ID" value="ODQ83235.1"/>
    <property type="molecule type" value="Genomic_DNA"/>
</dbReference>
<gene>
    <name evidence="1" type="ORF">BABINDRAFT_82588</name>
</gene>
<organism evidence="1 2">
    <name type="scientific">Babjeviella inositovora NRRL Y-12698</name>
    <dbReference type="NCBI Taxonomy" id="984486"/>
    <lineage>
        <taxon>Eukaryota</taxon>
        <taxon>Fungi</taxon>
        <taxon>Dikarya</taxon>
        <taxon>Ascomycota</taxon>
        <taxon>Saccharomycotina</taxon>
        <taxon>Pichiomycetes</taxon>
        <taxon>Serinales incertae sedis</taxon>
        <taxon>Babjeviella</taxon>
    </lineage>
</organism>
<sequence>MSWYFRTRHTFSTLPKNVPDFHITRCIQTKSLIPKGFQLPLAVSNKKHRRKTLLVDSPCFAAITSPNGSFLRGLERATATMISSTRLPNGYALQFTDMSRKQSKLQERVLKAVYAIEESIQSFQQTFRSFIVPSPLASRLTRLIENTSGIFLYSAQNFTQSAPGNAKTGKWTRFTLFGTKKEVVDAFAASVVERVSGGIQERVTLPGLVRGWPIGVIQFLVGPIEKLTSTWISKTSGGALFIYGQSELEVAKAKSRLQDVLSNGIEQVISISIPGFLSDKIHTNSLKPPNEKTCGVIESLVSPDFHFEWSSSGNCTLWIYSSNLDKLQSAYDRVHSLLCASSKCETIQIPRNYAFPLNELLLNSPHLTFHQGPPSLKNFYVTACDTQVLSALDALTEIDILLAKLTKNSRTVKNVPLWKIGKLLGDQVNCLDFLLAGTVELTGNWLSVYVSVPQGSNSGFTSLHDSVSVLVSSMDRKKVYSVLLALEAMKLDI</sequence>
<reference evidence="2" key="1">
    <citation type="submission" date="2016-05" db="EMBL/GenBank/DDBJ databases">
        <title>Comparative genomics of biotechnologically important yeasts.</title>
        <authorList>
            <consortium name="DOE Joint Genome Institute"/>
            <person name="Riley R."/>
            <person name="Haridas S."/>
            <person name="Wolfe K.H."/>
            <person name="Lopes M.R."/>
            <person name="Hittinger C.T."/>
            <person name="Goker M."/>
            <person name="Salamov A."/>
            <person name="Wisecaver J."/>
            <person name="Long T.M."/>
            <person name="Aerts A.L."/>
            <person name="Barry K."/>
            <person name="Choi C."/>
            <person name="Clum A."/>
            <person name="Coughlan A.Y."/>
            <person name="Deshpande S."/>
            <person name="Douglass A.P."/>
            <person name="Hanson S.J."/>
            <person name="Klenk H.-P."/>
            <person name="Labutti K."/>
            <person name="Lapidus A."/>
            <person name="Lindquist E."/>
            <person name="Lipzen A."/>
            <person name="Meier-Kolthoff J.P."/>
            <person name="Ohm R.A."/>
            <person name="Otillar R.P."/>
            <person name="Pangilinan J."/>
            <person name="Peng Y."/>
            <person name="Rokas A."/>
            <person name="Rosa C.A."/>
            <person name="Scheuner C."/>
            <person name="Sibirny A.A."/>
            <person name="Slot J.C."/>
            <person name="Stielow J.B."/>
            <person name="Sun H."/>
            <person name="Kurtzman C.P."/>
            <person name="Blackwell M."/>
            <person name="Grigoriev I.V."/>
            <person name="Jeffries T.W."/>
        </authorList>
    </citation>
    <scope>NUCLEOTIDE SEQUENCE [LARGE SCALE GENOMIC DNA]</scope>
    <source>
        <strain evidence="2">NRRL Y-12698</strain>
    </source>
</reference>
<dbReference type="Proteomes" id="UP000094336">
    <property type="component" value="Unassembled WGS sequence"/>
</dbReference>
<proteinExistence type="predicted"/>